<accession>A0AAE0DTV1</accession>
<proteinExistence type="predicted"/>
<protein>
    <submittedName>
        <fullName evidence="2">Uncharacterized protein</fullName>
    </submittedName>
</protein>
<reference evidence="2" key="1">
    <citation type="journal article" date="2023" name="Plant J.">
        <title>Genome sequences and population genomics provide insights into the demographic history, inbreeding, and mutation load of two 'living fossil' tree species of Dipteronia.</title>
        <authorList>
            <person name="Feng Y."/>
            <person name="Comes H.P."/>
            <person name="Chen J."/>
            <person name="Zhu S."/>
            <person name="Lu R."/>
            <person name="Zhang X."/>
            <person name="Li P."/>
            <person name="Qiu J."/>
            <person name="Olsen K.M."/>
            <person name="Qiu Y."/>
        </authorList>
    </citation>
    <scope>NUCLEOTIDE SEQUENCE</scope>
    <source>
        <strain evidence="2">NBL</strain>
    </source>
</reference>
<feature type="transmembrane region" description="Helical" evidence="1">
    <location>
        <begin position="50"/>
        <end position="74"/>
    </location>
</feature>
<evidence type="ECO:0000256" key="1">
    <source>
        <dbReference type="SAM" id="Phobius"/>
    </source>
</evidence>
<keyword evidence="1" id="KW-1133">Transmembrane helix</keyword>
<sequence>MSRAIASLREEGKIKMLEDYWFSYFSSNQPTAYMNQDSSSNPSSLSLQRFGGLFFITGISSTLVLSIFFLCFVYRKMLAFVTEKLEFLKGYIHYYLPTLSRNH</sequence>
<comment type="caution">
    <text evidence="2">The sequence shown here is derived from an EMBL/GenBank/DDBJ whole genome shotgun (WGS) entry which is preliminary data.</text>
</comment>
<evidence type="ECO:0000313" key="3">
    <source>
        <dbReference type="Proteomes" id="UP001281410"/>
    </source>
</evidence>
<dbReference type="EMBL" id="JANJYJ010000010">
    <property type="protein sequence ID" value="KAK3184670.1"/>
    <property type="molecule type" value="Genomic_DNA"/>
</dbReference>
<dbReference type="AlphaFoldDB" id="A0AAE0DTV1"/>
<keyword evidence="1" id="KW-0472">Membrane</keyword>
<keyword evidence="3" id="KW-1185">Reference proteome</keyword>
<organism evidence="2 3">
    <name type="scientific">Dipteronia sinensis</name>
    <dbReference type="NCBI Taxonomy" id="43782"/>
    <lineage>
        <taxon>Eukaryota</taxon>
        <taxon>Viridiplantae</taxon>
        <taxon>Streptophyta</taxon>
        <taxon>Embryophyta</taxon>
        <taxon>Tracheophyta</taxon>
        <taxon>Spermatophyta</taxon>
        <taxon>Magnoliopsida</taxon>
        <taxon>eudicotyledons</taxon>
        <taxon>Gunneridae</taxon>
        <taxon>Pentapetalae</taxon>
        <taxon>rosids</taxon>
        <taxon>malvids</taxon>
        <taxon>Sapindales</taxon>
        <taxon>Sapindaceae</taxon>
        <taxon>Hippocastanoideae</taxon>
        <taxon>Acereae</taxon>
        <taxon>Dipteronia</taxon>
    </lineage>
</organism>
<dbReference type="Gene3D" id="3.90.1750.10">
    <property type="entry name" value="Hect, E3 ligase catalytic domains"/>
    <property type="match status" value="1"/>
</dbReference>
<name>A0AAE0DTV1_9ROSI</name>
<dbReference type="PANTHER" id="PTHR18966">
    <property type="entry name" value="IONOTROPIC GLUTAMATE RECEPTOR"/>
    <property type="match status" value="1"/>
</dbReference>
<dbReference type="Proteomes" id="UP001281410">
    <property type="component" value="Unassembled WGS sequence"/>
</dbReference>
<evidence type="ECO:0000313" key="2">
    <source>
        <dbReference type="EMBL" id="KAK3184670.1"/>
    </source>
</evidence>
<keyword evidence="1" id="KW-0812">Transmembrane</keyword>
<dbReference type="InterPro" id="IPR015683">
    <property type="entry name" value="Ionotropic_Glu_rcpt"/>
</dbReference>
<gene>
    <name evidence="2" type="ORF">Dsin_031956</name>
</gene>